<dbReference type="EMBL" id="PQGE01000039">
    <property type="protein sequence ID" value="POP40642.1"/>
    <property type="molecule type" value="Genomic_DNA"/>
</dbReference>
<proteinExistence type="inferred from homology"/>
<accession>A0A2P5GHD0</accession>
<dbReference type="GO" id="GO:0015074">
    <property type="term" value="P:DNA integration"/>
    <property type="evidence" value="ECO:0007669"/>
    <property type="project" value="UniProtKB-KW"/>
</dbReference>
<evidence type="ECO:0000256" key="3">
    <source>
        <dbReference type="ARBA" id="ARBA00023125"/>
    </source>
</evidence>
<feature type="domain" description="Integrase DNA-binding" evidence="4">
    <location>
        <begin position="5"/>
        <end position="87"/>
    </location>
</feature>
<name>A0A2P5GHD0_9ENTR</name>
<evidence type="ECO:0000313" key="7">
    <source>
        <dbReference type="EMBL" id="POP41806.1"/>
    </source>
</evidence>
<evidence type="ECO:0000256" key="2">
    <source>
        <dbReference type="ARBA" id="ARBA00022908"/>
    </source>
</evidence>
<dbReference type="GO" id="GO:0003677">
    <property type="term" value="F:DNA binding"/>
    <property type="evidence" value="ECO:0007669"/>
    <property type="project" value="UniProtKB-KW"/>
</dbReference>
<dbReference type="Proteomes" id="UP000237073">
    <property type="component" value="Unassembled WGS sequence"/>
</dbReference>
<dbReference type="Gene3D" id="1.10.150.130">
    <property type="match status" value="1"/>
</dbReference>
<feature type="domain" description="Phage integrase central" evidence="5">
    <location>
        <begin position="98"/>
        <end position="167"/>
    </location>
</feature>
<evidence type="ECO:0000313" key="9">
    <source>
        <dbReference type="Proteomes" id="UP000247005"/>
    </source>
</evidence>
<dbReference type="InterPro" id="IPR025166">
    <property type="entry name" value="Integrase_DNA_bind_dom"/>
</dbReference>
<keyword evidence="3" id="KW-0238">DNA-binding</keyword>
<organism evidence="7 9">
    <name type="scientific">Superficieibacter electus</name>
    <dbReference type="NCBI Taxonomy" id="2022662"/>
    <lineage>
        <taxon>Bacteria</taxon>
        <taxon>Pseudomonadati</taxon>
        <taxon>Pseudomonadota</taxon>
        <taxon>Gammaproteobacteria</taxon>
        <taxon>Enterobacterales</taxon>
        <taxon>Enterobacteriaceae</taxon>
        <taxon>Superficieibacter</taxon>
    </lineage>
</organism>
<keyword evidence="8" id="KW-1185">Reference proteome</keyword>
<comment type="similarity">
    <text evidence="1">Belongs to the 'phage' integrase family.</text>
</comment>
<dbReference type="InterPro" id="IPR038488">
    <property type="entry name" value="Integrase_DNA-bd_sf"/>
</dbReference>
<dbReference type="EMBL" id="PQGD01000036">
    <property type="protein sequence ID" value="POP41806.1"/>
    <property type="molecule type" value="Genomic_DNA"/>
</dbReference>
<dbReference type="InterPro" id="IPR010998">
    <property type="entry name" value="Integrase_recombinase_N"/>
</dbReference>
<dbReference type="PANTHER" id="PTHR30629:SF9">
    <property type="entry name" value="PROTEIN INTB-RELATED"/>
    <property type="match status" value="1"/>
</dbReference>
<evidence type="ECO:0000259" key="4">
    <source>
        <dbReference type="Pfam" id="PF13356"/>
    </source>
</evidence>
<reference evidence="8 9" key="1">
    <citation type="submission" date="2018-01" db="EMBL/GenBank/DDBJ databases">
        <title>Superficieibacter electus gen. nov., sp. nov., an extended-spectrum beta-lactamase possessing member of the Enterobacteriaceae family, isolated from intensive care unit surfaces.</title>
        <authorList>
            <person name="Potter R.F."/>
            <person name="D'Souza A.W."/>
        </authorList>
    </citation>
    <scope>NUCLEOTIDE SEQUENCE [LARGE SCALE GENOMIC DNA]</scope>
    <source>
        <strain evidence="7 9">BP-1</strain>
        <strain evidence="6 8">BP-2</strain>
    </source>
</reference>
<sequence length="191" mass="21419">MALIDGKIRAAKPLAKSYKITDSQGLYLTISTRGSKLWYFRYRFEGKENRLAFGPYPQVTLAEAREKRDAARKLLASGICPSQLRKTDNDAVDESLTFEFVATAWHTSCLKLWSEGHADKILTCLKRYVFPDIGTMGIAKIETRHLAQLVKAIDDKGVHDVAGRVKQSFLPGAGYQHRRPESITGYVAGRK</sequence>
<comment type="caution">
    <text evidence="7">The sequence shown here is derived from an EMBL/GenBank/DDBJ whole genome shotgun (WGS) entry which is preliminary data.</text>
</comment>
<dbReference type="SUPFAM" id="SSF56349">
    <property type="entry name" value="DNA breaking-rejoining enzymes"/>
    <property type="match status" value="1"/>
</dbReference>
<keyword evidence="2" id="KW-0229">DNA integration</keyword>
<evidence type="ECO:0000256" key="1">
    <source>
        <dbReference type="ARBA" id="ARBA00008857"/>
    </source>
</evidence>
<dbReference type="Proteomes" id="UP000247005">
    <property type="component" value="Unassembled WGS sequence"/>
</dbReference>
<dbReference type="InterPro" id="IPR050808">
    <property type="entry name" value="Phage_Integrase"/>
</dbReference>
<dbReference type="Pfam" id="PF13356">
    <property type="entry name" value="Arm-DNA-bind_3"/>
    <property type="match status" value="1"/>
</dbReference>
<evidence type="ECO:0000259" key="5">
    <source>
        <dbReference type="Pfam" id="PF22022"/>
    </source>
</evidence>
<gene>
    <name evidence="7" type="ORF">CHU32_26030</name>
    <name evidence="6" type="ORF">CHU33_26115</name>
</gene>
<evidence type="ECO:0000313" key="8">
    <source>
        <dbReference type="Proteomes" id="UP000237073"/>
    </source>
</evidence>
<protein>
    <submittedName>
        <fullName evidence="7">Uncharacterized protein</fullName>
    </submittedName>
</protein>
<dbReference type="InterPro" id="IPR053876">
    <property type="entry name" value="Phage_int_M"/>
</dbReference>
<dbReference type="PANTHER" id="PTHR30629">
    <property type="entry name" value="PROPHAGE INTEGRASE"/>
    <property type="match status" value="1"/>
</dbReference>
<dbReference type="InterPro" id="IPR011010">
    <property type="entry name" value="DNA_brk_join_enz"/>
</dbReference>
<dbReference type="AlphaFoldDB" id="A0A2P5GHD0"/>
<dbReference type="Gene3D" id="3.30.160.390">
    <property type="entry name" value="Integrase, DNA-binding domain"/>
    <property type="match status" value="1"/>
</dbReference>
<evidence type="ECO:0000313" key="6">
    <source>
        <dbReference type="EMBL" id="POP40642.1"/>
    </source>
</evidence>
<dbReference type="Pfam" id="PF22022">
    <property type="entry name" value="Phage_int_M"/>
    <property type="match status" value="1"/>
</dbReference>